<dbReference type="OrthoDB" id="3976380at2759"/>
<sequence>MTSSKIPNKYILALATGLTGLYIYDVQYNHGKTIDQWGLYNWNPPPKIEPFSESLYNSGVQRAEELKNSASSWINEKNSNIQENANTAGSQLKDTVNSAGSQVIDRLESSKDKLSSFFGSSKESAQRSYASAWEKYREAEDKAKQQKKGWFQWGEAKQDDASKQLDEAKKNLDGARENLSKWGSEVVKETEQRVSEWAANVKKRGSQFADSQQKNAEKFLGNFKGDLNDRDFVKEADNAVAGFGQLAGEVAEEHKRALDDKTGILAAKSRESAQKLYDYYDEQVKEAKKKYDETQSSWLKWRKAKSQEAQDAAKKEYDDLLSKKNSAQQTLNNYLAQAKQDVKDGSSKLIKQTKEGLSDSHEHAQGWLSKLNGWVRGN</sequence>
<gene>
    <name evidence="1" type="ORF">OGATHE_006462</name>
</gene>
<name>A0A1B7SQC4_9ASCO</name>
<keyword evidence="2" id="KW-1185">Reference proteome</keyword>
<reference evidence="1" key="1">
    <citation type="journal article" date="2021" name="Open Biol.">
        <title>Shared evolutionary footprints suggest mitochondrial oxidative damage underlies multiple complex I losses in fungi.</title>
        <authorList>
            <person name="Schikora-Tamarit M.A."/>
            <person name="Marcet-Houben M."/>
            <person name="Nosek J."/>
            <person name="Gabaldon T."/>
        </authorList>
    </citation>
    <scope>NUCLEOTIDE SEQUENCE</scope>
    <source>
        <strain evidence="1">NCAIM Y.01608</strain>
    </source>
</reference>
<dbReference type="AlphaFoldDB" id="A0A1B7SQC4"/>
<evidence type="ECO:0000313" key="1">
    <source>
        <dbReference type="EMBL" id="KAH3658737.1"/>
    </source>
</evidence>
<comment type="caution">
    <text evidence="1">The sequence shown here is derived from an EMBL/GenBank/DDBJ whole genome shotgun (WGS) entry which is preliminary data.</text>
</comment>
<protein>
    <submittedName>
        <fullName evidence="1">Uncharacterized protein</fullName>
    </submittedName>
</protein>
<accession>A0A1B7SQC4</accession>
<proteinExistence type="predicted"/>
<reference evidence="1" key="2">
    <citation type="submission" date="2021-01" db="EMBL/GenBank/DDBJ databases">
        <authorList>
            <person name="Schikora-Tamarit M.A."/>
        </authorList>
    </citation>
    <scope>NUCLEOTIDE SEQUENCE</scope>
    <source>
        <strain evidence="1">NCAIM Y.01608</strain>
    </source>
</reference>
<dbReference type="SUPFAM" id="SSF58113">
    <property type="entry name" value="Apolipoprotein A-I"/>
    <property type="match status" value="1"/>
</dbReference>
<dbReference type="RefSeq" id="XP_018213366.1">
    <property type="nucleotide sequence ID" value="XM_018355936.1"/>
</dbReference>
<evidence type="ECO:0000313" key="2">
    <source>
        <dbReference type="Proteomes" id="UP000788993"/>
    </source>
</evidence>
<dbReference type="EMBL" id="JAEUBD010001571">
    <property type="protein sequence ID" value="KAH3658737.1"/>
    <property type="molecule type" value="Genomic_DNA"/>
</dbReference>
<organism evidence="1 2">
    <name type="scientific">Ogataea polymorpha</name>
    <dbReference type="NCBI Taxonomy" id="460523"/>
    <lineage>
        <taxon>Eukaryota</taxon>
        <taxon>Fungi</taxon>
        <taxon>Dikarya</taxon>
        <taxon>Ascomycota</taxon>
        <taxon>Saccharomycotina</taxon>
        <taxon>Pichiomycetes</taxon>
        <taxon>Pichiales</taxon>
        <taxon>Pichiaceae</taxon>
        <taxon>Ogataea</taxon>
    </lineage>
</organism>
<dbReference type="Proteomes" id="UP000788993">
    <property type="component" value="Unassembled WGS sequence"/>
</dbReference>